<evidence type="ECO:0000259" key="1">
    <source>
        <dbReference type="Pfam" id="PF09651"/>
    </source>
</evidence>
<dbReference type="Proteomes" id="UP000266389">
    <property type="component" value="Unassembled WGS sequence"/>
</dbReference>
<dbReference type="Gene3D" id="3.40.50.10770">
    <property type="entry name" value="Hypothetical protein VC1899 like domain (Restriction endonuclease-like)"/>
    <property type="match status" value="1"/>
</dbReference>
<dbReference type="NCBIfam" id="TIGR02619">
    <property type="entry name" value="putative CRISPR-associated protein, APE2256 family"/>
    <property type="match status" value="1"/>
</dbReference>
<evidence type="ECO:0000313" key="2">
    <source>
        <dbReference type="EMBL" id="RFM23629.1"/>
    </source>
</evidence>
<dbReference type="Pfam" id="PF09651">
    <property type="entry name" value="Cas_APE2256"/>
    <property type="match status" value="1"/>
</dbReference>
<dbReference type="EMBL" id="PHFL01000060">
    <property type="protein sequence ID" value="RFM23629.1"/>
    <property type="molecule type" value="Genomic_DNA"/>
</dbReference>
<feature type="domain" description="CRISPR system ring nuclease SSO1393-like" evidence="1">
    <location>
        <begin position="44"/>
        <end position="186"/>
    </location>
</feature>
<organism evidence="2 3">
    <name type="scientific">Candidatus Thermochlorobacter aerophilus</name>
    <dbReference type="NCBI Taxonomy" id="1868324"/>
    <lineage>
        <taxon>Bacteria</taxon>
        <taxon>Pseudomonadati</taxon>
        <taxon>Chlorobiota</taxon>
        <taxon>Chlorobiia</taxon>
        <taxon>Chlorobiales</taxon>
        <taxon>Candidatus Thermochlorobacteriaceae</taxon>
        <taxon>Candidatus Thermochlorobacter</taxon>
    </lineage>
</organism>
<gene>
    <name evidence="2" type="ORF">D0433_09675</name>
</gene>
<accession>A0A395LYN2</accession>
<reference evidence="2 3" key="1">
    <citation type="journal article" date="2011" name="ISME J.">
        <title>Community ecology of hot spring cyanobacterial mats: predominant populations and their functional potential.</title>
        <authorList>
            <person name="Klatt C.G."/>
            <person name="Wood J.M."/>
            <person name="Rusch D.B."/>
            <person name="Bateson M.M."/>
            <person name="Hamamura N."/>
            <person name="Heidelberg J.F."/>
            <person name="Grossman A.R."/>
            <person name="Bhaya D."/>
            <person name="Cohan F.M."/>
            <person name="Kuhl M."/>
            <person name="Bryant D.A."/>
            <person name="Ward D.M."/>
        </authorList>
    </citation>
    <scope>NUCLEOTIDE SEQUENCE [LARGE SCALE GENOMIC DNA]</scope>
    <source>
        <strain evidence="2">OS</strain>
    </source>
</reference>
<dbReference type="AlphaFoldDB" id="A0A395LYN2"/>
<protein>
    <submittedName>
        <fullName evidence="2">Putative CRISPR-associated protein</fullName>
    </submittedName>
</protein>
<name>A0A395LYN2_9BACT</name>
<sequence>MNHHIITVGISLLTNFEREYKTTRENALKQHQQVLEFIAKNPTQACAELNSLNAKTKFLENNKPLGITLVYTDTQFGKFASSMIKTYLERKGYRPLEIKLNNLAVPKTELDAKKAQQLANKGLKELQTKIKKHIEKLTKKDPDIKIYINATGGYKAQVAVLYGIGKELDIPVYYMHEEYQMAIELP</sequence>
<proteinExistence type="predicted"/>
<comment type="caution">
    <text evidence="2">The sequence shown here is derived from an EMBL/GenBank/DDBJ whole genome shotgun (WGS) entry which is preliminary data.</text>
</comment>
<evidence type="ECO:0000313" key="3">
    <source>
        <dbReference type="Proteomes" id="UP000266389"/>
    </source>
</evidence>
<dbReference type="InterPro" id="IPR013442">
    <property type="entry name" value="SSO1393-like"/>
</dbReference>